<accession>A0ABQ5CEW9</accession>
<reference evidence="2" key="1">
    <citation type="journal article" date="2022" name="Int. J. Mol. Sci.">
        <title>Draft Genome of Tanacetum Coccineum: Genomic Comparison of Closely Related Tanacetum-Family Plants.</title>
        <authorList>
            <person name="Yamashiro T."/>
            <person name="Shiraishi A."/>
            <person name="Nakayama K."/>
            <person name="Satake H."/>
        </authorList>
    </citation>
    <scope>NUCLEOTIDE SEQUENCE</scope>
</reference>
<keyword evidence="3" id="KW-1185">Reference proteome</keyword>
<feature type="region of interest" description="Disordered" evidence="1">
    <location>
        <begin position="57"/>
        <end position="76"/>
    </location>
</feature>
<feature type="compositionally biased region" description="Basic and acidic residues" evidence="1">
    <location>
        <begin position="119"/>
        <end position="138"/>
    </location>
</feature>
<reference evidence="2" key="2">
    <citation type="submission" date="2022-01" db="EMBL/GenBank/DDBJ databases">
        <authorList>
            <person name="Yamashiro T."/>
            <person name="Shiraishi A."/>
            <person name="Satake H."/>
            <person name="Nakayama K."/>
        </authorList>
    </citation>
    <scope>NUCLEOTIDE SEQUENCE</scope>
</reference>
<comment type="caution">
    <text evidence="2">The sequence shown here is derived from an EMBL/GenBank/DDBJ whole genome shotgun (WGS) entry which is preliminary data.</text>
</comment>
<dbReference type="EMBL" id="BQNB010014149">
    <property type="protein sequence ID" value="GJT24617.1"/>
    <property type="molecule type" value="Genomic_DNA"/>
</dbReference>
<dbReference type="Proteomes" id="UP001151760">
    <property type="component" value="Unassembled WGS sequence"/>
</dbReference>
<feature type="compositionally biased region" description="Low complexity" evidence="1">
    <location>
        <begin position="173"/>
        <end position="193"/>
    </location>
</feature>
<gene>
    <name evidence="2" type="ORF">Tco_0894554</name>
</gene>
<proteinExistence type="predicted"/>
<feature type="region of interest" description="Disordered" evidence="1">
    <location>
        <begin position="117"/>
        <end position="197"/>
    </location>
</feature>
<sequence length="210" mass="23317">MAEGTTKVRSGSEGFIVIRLPEKHALHCLTTNAGKMPEKKQPVMIYEDVELFNRSSEGNKVLGGTKGGSIGSKDRGRKRELVGVEVLVRSIVEDCGLGCASGQKVEVLGSRGKVFGGQKETRSTARIQKDKQSQDEQKQTQAKPQQTQHEPEQTQVEDQLEQTEDQAEIDLTQVEQTQEQTQEQVQPQEQPQQAALRIPCARILQRKLGK</sequence>
<evidence type="ECO:0000256" key="1">
    <source>
        <dbReference type="SAM" id="MobiDB-lite"/>
    </source>
</evidence>
<name>A0ABQ5CEW9_9ASTR</name>
<evidence type="ECO:0000313" key="3">
    <source>
        <dbReference type="Proteomes" id="UP001151760"/>
    </source>
</evidence>
<evidence type="ECO:0000313" key="2">
    <source>
        <dbReference type="EMBL" id="GJT24617.1"/>
    </source>
</evidence>
<feature type="compositionally biased region" description="Acidic residues" evidence="1">
    <location>
        <begin position="158"/>
        <end position="168"/>
    </location>
</feature>
<organism evidence="2 3">
    <name type="scientific">Tanacetum coccineum</name>
    <dbReference type="NCBI Taxonomy" id="301880"/>
    <lineage>
        <taxon>Eukaryota</taxon>
        <taxon>Viridiplantae</taxon>
        <taxon>Streptophyta</taxon>
        <taxon>Embryophyta</taxon>
        <taxon>Tracheophyta</taxon>
        <taxon>Spermatophyta</taxon>
        <taxon>Magnoliopsida</taxon>
        <taxon>eudicotyledons</taxon>
        <taxon>Gunneridae</taxon>
        <taxon>Pentapetalae</taxon>
        <taxon>asterids</taxon>
        <taxon>campanulids</taxon>
        <taxon>Asterales</taxon>
        <taxon>Asteraceae</taxon>
        <taxon>Asteroideae</taxon>
        <taxon>Anthemideae</taxon>
        <taxon>Anthemidinae</taxon>
        <taxon>Tanacetum</taxon>
    </lineage>
</organism>
<protein>
    <submittedName>
        <fullName evidence="2">Uncharacterized protein</fullName>
    </submittedName>
</protein>
<feature type="compositionally biased region" description="Low complexity" evidence="1">
    <location>
        <begin position="139"/>
        <end position="148"/>
    </location>
</feature>